<dbReference type="EMBL" id="CP015519">
    <property type="protein sequence ID" value="APG27377.1"/>
    <property type="molecule type" value="Genomic_DNA"/>
</dbReference>
<evidence type="ECO:0000259" key="1">
    <source>
        <dbReference type="Pfam" id="PF08241"/>
    </source>
</evidence>
<evidence type="ECO:0000313" key="3">
    <source>
        <dbReference type="Proteomes" id="UP000182517"/>
    </source>
</evidence>
<accession>A0A1L3GN62</accession>
<dbReference type="SUPFAM" id="SSF53335">
    <property type="entry name" value="S-adenosyl-L-methionine-dependent methyltransferases"/>
    <property type="match status" value="1"/>
</dbReference>
<dbReference type="RefSeq" id="WP_072283345.1">
    <property type="nucleotide sequence ID" value="NZ_CP015519.1"/>
</dbReference>
<organism evidence="2 3">
    <name type="scientific">Syntrophotalea acetylenivorans</name>
    <dbReference type="NCBI Taxonomy" id="1842532"/>
    <lineage>
        <taxon>Bacteria</taxon>
        <taxon>Pseudomonadati</taxon>
        <taxon>Thermodesulfobacteriota</taxon>
        <taxon>Desulfuromonadia</taxon>
        <taxon>Desulfuromonadales</taxon>
        <taxon>Syntrophotaleaceae</taxon>
        <taxon>Syntrophotalea</taxon>
    </lineage>
</organism>
<dbReference type="GO" id="GO:0008757">
    <property type="term" value="F:S-adenosylmethionine-dependent methyltransferase activity"/>
    <property type="evidence" value="ECO:0007669"/>
    <property type="project" value="InterPro"/>
</dbReference>
<dbReference type="KEGG" id="pef:A7E78_05695"/>
<name>A0A1L3GN62_9BACT</name>
<dbReference type="AlphaFoldDB" id="A0A1L3GN62"/>
<dbReference type="PANTHER" id="PTHR43591">
    <property type="entry name" value="METHYLTRANSFERASE"/>
    <property type="match status" value="1"/>
</dbReference>
<dbReference type="STRING" id="1842532.A7E78_05695"/>
<gene>
    <name evidence="2" type="ORF">A7E78_05695</name>
</gene>
<dbReference type="OrthoDB" id="9787738at2"/>
<evidence type="ECO:0000313" key="2">
    <source>
        <dbReference type="EMBL" id="APG27377.1"/>
    </source>
</evidence>
<dbReference type="InterPro" id="IPR029063">
    <property type="entry name" value="SAM-dependent_MTases_sf"/>
</dbReference>
<dbReference type="Gene3D" id="3.40.50.150">
    <property type="entry name" value="Vaccinia Virus protein VP39"/>
    <property type="match status" value="1"/>
</dbReference>
<feature type="domain" description="Methyltransferase type 11" evidence="1">
    <location>
        <begin position="48"/>
        <end position="145"/>
    </location>
</feature>
<keyword evidence="2" id="KW-0808">Transferase</keyword>
<keyword evidence="3" id="KW-1185">Reference proteome</keyword>
<protein>
    <submittedName>
        <fullName evidence="2">SAM-dependent methyltransferase</fullName>
    </submittedName>
</protein>
<dbReference type="CDD" id="cd02440">
    <property type="entry name" value="AdoMet_MTases"/>
    <property type="match status" value="1"/>
</dbReference>
<sequence length="269" mass="30490">MAKNFKDKVREQFSRTAESYVRSPSFAQSDDLAEAARMLQPTCDDILLDVACGGGHSALYFAPLVRSVVASDLAMQMLKKAQEFISEEGGVENVTFREADAEDLPFPAGAFTLLVCRIAPHHFPDVPRALEEFHRVLRRGGRMVIIDTLLADEPHIAEFQHNYEKLRDQTHIRAFTQTEWEQMVVDAGFILHETTVQKKTHDFQEWAKRSGLSRDEVQQLNKMFIEASDEIQDFFQVETFAGEVETFTDNKVLISASRPPKKSPQAGNK</sequence>
<dbReference type="GO" id="GO:0032259">
    <property type="term" value="P:methylation"/>
    <property type="evidence" value="ECO:0007669"/>
    <property type="project" value="UniProtKB-KW"/>
</dbReference>
<keyword evidence="2" id="KW-0489">Methyltransferase</keyword>
<proteinExistence type="predicted"/>
<reference evidence="2 3" key="1">
    <citation type="journal article" date="2017" name="Genome Announc.">
        <title>Complete Genome Sequences of Two Acetylene-Fermenting Pelobacter acetylenicus Strains.</title>
        <authorList>
            <person name="Sutton J.M."/>
            <person name="Baesman S.M."/>
            <person name="Fierst J.L."/>
            <person name="Poret-Peterson A.T."/>
            <person name="Oremland R.S."/>
            <person name="Dunlap D.S."/>
            <person name="Akob D.M."/>
        </authorList>
    </citation>
    <scope>NUCLEOTIDE SEQUENCE [LARGE SCALE GENOMIC DNA]</scope>
    <source>
        <strain evidence="2 3">SFB93</strain>
    </source>
</reference>
<dbReference type="Pfam" id="PF08241">
    <property type="entry name" value="Methyltransf_11"/>
    <property type="match status" value="1"/>
</dbReference>
<dbReference type="InterPro" id="IPR013216">
    <property type="entry name" value="Methyltransf_11"/>
</dbReference>
<dbReference type="Proteomes" id="UP000182517">
    <property type="component" value="Chromosome"/>
</dbReference>